<feature type="binding site" evidence="17">
    <location>
        <position position="262"/>
    </location>
    <ligand>
        <name>(6S)-NADPHX</name>
        <dbReference type="ChEBI" id="CHEBI:64076"/>
    </ligand>
</feature>
<dbReference type="PANTHER" id="PTHR12592">
    <property type="entry name" value="ATP-DEPENDENT (S)-NAD(P)H-HYDRATE DEHYDRATASE FAMILY MEMBER"/>
    <property type="match status" value="1"/>
</dbReference>
<keyword evidence="7 17" id="KW-0067">ATP-binding</keyword>
<dbReference type="GO" id="GO:0110051">
    <property type="term" value="P:metabolite repair"/>
    <property type="evidence" value="ECO:0007669"/>
    <property type="project" value="TreeGrafter"/>
</dbReference>
<comment type="caution">
    <text evidence="22">The sequence shown here is derived from an EMBL/GenBank/DDBJ whole genome shotgun (WGS) entry which is preliminary data.</text>
</comment>
<keyword evidence="8 17" id="KW-0521">NADP</keyword>
<dbReference type="Gene3D" id="3.40.50.10260">
    <property type="entry name" value="YjeF N-terminal domain"/>
    <property type="match status" value="1"/>
</dbReference>
<dbReference type="Pfam" id="PF01256">
    <property type="entry name" value="Carb_kinase"/>
    <property type="match status" value="1"/>
</dbReference>
<dbReference type="NCBIfam" id="TIGR00197">
    <property type="entry name" value="yjeF_nterm"/>
    <property type="match status" value="1"/>
</dbReference>
<evidence type="ECO:0000256" key="4">
    <source>
        <dbReference type="ARBA" id="ARBA00009524"/>
    </source>
</evidence>
<feature type="domain" description="YjeF C-terminal" evidence="20">
    <location>
        <begin position="227"/>
        <end position="511"/>
    </location>
</feature>
<accession>A0A7X8YCY6</accession>
<evidence type="ECO:0000256" key="8">
    <source>
        <dbReference type="ARBA" id="ARBA00022857"/>
    </source>
</evidence>
<evidence type="ECO:0000259" key="20">
    <source>
        <dbReference type="PROSITE" id="PS51383"/>
    </source>
</evidence>
<dbReference type="CDD" id="cd01171">
    <property type="entry name" value="YXKO-related"/>
    <property type="match status" value="1"/>
</dbReference>
<comment type="catalytic activity">
    <reaction evidence="2 18 19">
        <text>(6R)-NADPHX = (6S)-NADPHX</text>
        <dbReference type="Rhea" id="RHEA:32227"/>
        <dbReference type="ChEBI" id="CHEBI:64076"/>
        <dbReference type="ChEBI" id="CHEBI:64077"/>
        <dbReference type="EC" id="5.1.99.6"/>
    </reaction>
</comment>
<dbReference type="PIRSF" id="PIRSF017184">
    <property type="entry name" value="Nnr"/>
    <property type="match status" value="1"/>
</dbReference>
<dbReference type="PROSITE" id="PS01050">
    <property type="entry name" value="YJEF_C_2"/>
    <property type="match status" value="1"/>
</dbReference>
<keyword evidence="10 17" id="KW-0520">NAD</keyword>
<dbReference type="InterPro" id="IPR036652">
    <property type="entry name" value="YjeF_N_dom_sf"/>
</dbReference>
<feature type="binding site" evidence="18">
    <location>
        <begin position="126"/>
        <end position="132"/>
    </location>
    <ligand>
        <name>(6S)-NADPHX</name>
        <dbReference type="ChEBI" id="CHEBI:64076"/>
    </ligand>
</feature>
<sequence length="511" mass="52090">MRRQQIELMRVYTGEQIRDAEKPLLDAGEGPTLMRRAAYGLAQHTVAVLDGPVYGAKVTGLIGSGNNGGDGLYALAFLVRRGAQVHAVLTRQRAHPQALEAFQAAGGRITSSIPAGTQVLIDSMLGTGFTGEFTRPEIPGLAGALDDAAVIACDLPSGINADTGAAGEAVIPADHTVTFGGLKQGLLAGRGGTLSGNLHTVDIGLGPHLPKTPVHMVTGSAPGAGRAAAATWTVGNPPRVDDHKYSRGVVHVLAGSKQYPGAAQLTVAAALRTGAGMVTLQAPASVSHQVLSRWPEVVSTPAGQSVPAVEKAAAVVIGPGIGAGETRLAEAEGVLEQCLETGTACVLDASGLGLIRNQLRRRDGLNKNVLITPHLGEARQIAKTLRDRVLTTLLQTDSPRVDPVEAARRIAGRLDCSVLLKGATTVIASPDGDVLLHRAGDFDAGGAPGLATAGSGDVLSGILGAVAARSRSWLQVAAAGASIHTAAAGHIDPDGRGRFSASGLIEAIPHV</sequence>
<dbReference type="GO" id="GO:0052855">
    <property type="term" value="F:ADP-dependent NAD(P)H-hydrate dehydratase activity"/>
    <property type="evidence" value="ECO:0007669"/>
    <property type="project" value="UniProtKB-UniRule"/>
</dbReference>
<feature type="binding site" evidence="17">
    <location>
        <begin position="421"/>
        <end position="425"/>
    </location>
    <ligand>
        <name>AMP</name>
        <dbReference type="ChEBI" id="CHEBI:456215"/>
    </ligand>
</feature>
<comment type="function">
    <text evidence="14 19">Bifunctional enzyme that catalyzes the epimerization of the S- and R-forms of NAD(P)HX and the dehydration of the S-form of NAD(P)HX at the expense of ADP, which is converted to AMP. This allows the repair of both epimers of NAD(P)HX, a damaged form of NAD(P)H that is a result of enzymatic or heat-dependent hydration.</text>
</comment>
<comment type="catalytic activity">
    <reaction evidence="16 17 19">
        <text>(6S)-NADPHX + ADP = AMP + phosphate + NADPH + H(+)</text>
        <dbReference type="Rhea" id="RHEA:32235"/>
        <dbReference type="ChEBI" id="CHEBI:15378"/>
        <dbReference type="ChEBI" id="CHEBI:43474"/>
        <dbReference type="ChEBI" id="CHEBI:57783"/>
        <dbReference type="ChEBI" id="CHEBI:64076"/>
        <dbReference type="ChEBI" id="CHEBI:456215"/>
        <dbReference type="ChEBI" id="CHEBI:456216"/>
        <dbReference type="EC" id="4.2.1.136"/>
    </reaction>
</comment>
<dbReference type="InterPro" id="IPR029056">
    <property type="entry name" value="Ribokinase-like"/>
</dbReference>
<protein>
    <recommendedName>
        <fullName evidence="19">Bifunctional NAD(P)H-hydrate repair enzyme</fullName>
    </recommendedName>
    <alternativeName>
        <fullName evidence="19">Nicotinamide nucleotide repair protein</fullName>
    </alternativeName>
    <domain>
        <recommendedName>
            <fullName evidence="19">ADP-dependent (S)-NAD(P)H-hydrate dehydratase</fullName>
            <ecNumber evidence="19">4.2.1.136</ecNumber>
        </recommendedName>
        <alternativeName>
            <fullName evidence="19">ADP-dependent NAD(P)HX dehydratase</fullName>
        </alternativeName>
    </domain>
    <domain>
        <recommendedName>
            <fullName evidence="19">NAD(P)H-hydrate epimerase</fullName>
            <ecNumber evidence="19">5.1.99.6</ecNumber>
        </recommendedName>
    </domain>
</protein>
<comment type="function">
    <text evidence="18">Catalyzes the epimerization of the S- and R-forms of NAD(P)HX, a damaged form of NAD(P)H that is a result of enzymatic or heat-dependent hydration. This is a prerequisite for the S-specific NAD(P)H-hydrate dehydratase to allow the repair of both epimers of NAD(P)HX.</text>
</comment>
<dbReference type="GO" id="GO:0046496">
    <property type="term" value="P:nicotinamide nucleotide metabolic process"/>
    <property type="evidence" value="ECO:0007669"/>
    <property type="project" value="UniProtKB-UniRule"/>
</dbReference>
<dbReference type="InterPro" id="IPR030677">
    <property type="entry name" value="Nnr"/>
</dbReference>
<feature type="binding site" evidence="18">
    <location>
        <position position="122"/>
    </location>
    <ligand>
        <name>K(+)</name>
        <dbReference type="ChEBI" id="CHEBI:29103"/>
    </ligand>
</feature>
<evidence type="ECO:0000256" key="10">
    <source>
        <dbReference type="ARBA" id="ARBA00023027"/>
    </source>
</evidence>
<evidence type="ECO:0000256" key="6">
    <source>
        <dbReference type="ARBA" id="ARBA00022741"/>
    </source>
</evidence>
<keyword evidence="12 17" id="KW-0456">Lyase</keyword>
<comment type="catalytic activity">
    <reaction evidence="1 18 19">
        <text>(6R)-NADHX = (6S)-NADHX</text>
        <dbReference type="Rhea" id="RHEA:32215"/>
        <dbReference type="ChEBI" id="CHEBI:64074"/>
        <dbReference type="ChEBI" id="CHEBI:64075"/>
        <dbReference type="EC" id="5.1.99.6"/>
    </reaction>
</comment>
<dbReference type="EC" id="5.1.99.6" evidence="19"/>
<feature type="binding site" evidence="17">
    <location>
        <position position="456"/>
    </location>
    <ligand>
        <name>AMP</name>
        <dbReference type="ChEBI" id="CHEBI:456215"/>
    </ligand>
</feature>
<evidence type="ECO:0000256" key="7">
    <source>
        <dbReference type="ARBA" id="ARBA00022840"/>
    </source>
</evidence>
<feature type="binding site" evidence="18">
    <location>
        <position position="157"/>
    </location>
    <ligand>
        <name>K(+)</name>
        <dbReference type="ChEBI" id="CHEBI:29103"/>
    </ligand>
</feature>
<dbReference type="GO" id="GO:0052856">
    <property type="term" value="F:NAD(P)HX epimerase activity"/>
    <property type="evidence" value="ECO:0007669"/>
    <property type="project" value="UniProtKB-UniRule"/>
</dbReference>
<dbReference type="PANTHER" id="PTHR12592:SF0">
    <property type="entry name" value="ATP-DEPENDENT (S)-NAD(P)H-HYDRATE DEHYDRATASE"/>
    <property type="match status" value="1"/>
</dbReference>
<evidence type="ECO:0000256" key="13">
    <source>
        <dbReference type="ARBA" id="ARBA00023268"/>
    </source>
</evidence>
<comment type="similarity">
    <text evidence="17">Belongs to the NnrD/CARKD family.</text>
</comment>
<evidence type="ECO:0000256" key="11">
    <source>
        <dbReference type="ARBA" id="ARBA00023235"/>
    </source>
</evidence>
<evidence type="ECO:0000256" key="2">
    <source>
        <dbReference type="ARBA" id="ARBA00000909"/>
    </source>
</evidence>
<dbReference type="SUPFAM" id="SSF53613">
    <property type="entry name" value="Ribokinase-like"/>
    <property type="match status" value="1"/>
</dbReference>
<evidence type="ECO:0000256" key="18">
    <source>
        <dbReference type="HAMAP-Rule" id="MF_01966"/>
    </source>
</evidence>
<evidence type="ECO:0000256" key="15">
    <source>
        <dbReference type="ARBA" id="ARBA00048238"/>
    </source>
</evidence>
<name>A0A7X8YCY6_9MICC</name>
<dbReference type="PROSITE" id="PS51385">
    <property type="entry name" value="YJEF_N"/>
    <property type="match status" value="1"/>
</dbReference>
<comment type="function">
    <text evidence="17">Catalyzes the dehydration of the S-form of NAD(P)HX at the expense of ADP, which is converted to AMP. Together with NAD(P)HX epimerase, which catalyzes the epimerization of the S- and R-forms, the enzyme allows the repair of both epimers of NAD(P)HX, a damaged form of NAD(P)H that is a result of enzymatic or heat-dependent hydration.</text>
</comment>
<comment type="catalytic activity">
    <reaction evidence="15 17 19">
        <text>(6S)-NADHX + ADP = AMP + phosphate + NADH + H(+)</text>
        <dbReference type="Rhea" id="RHEA:32223"/>
        <dbReference type="ChEBI" id="CHEBI:15378"/>
        <dbReference type="ChEBI" id="CHEBI:43474"/>
        <dbReference type="ChEBI" id="CHEBI:57945"/>
        <dbReference type="ChEBI" id="CHEBI:64074"/>
        <dbReference type="ChEBI" id="CHEBI:456215"/>
        <dbReference type="ChEBI" id="CHEBI:456216"/>
        <dbReference type="EC" id="4.2.1.136"/>
    </reaction>
</comment>
<comment type="subunit">
    <text evidence="17">Homotetramer.</text>
</comment>
<keyword evidence="5 18" id="KW-0479">Metal-binding</keyword>
<evidence type="ECO:0000259" key="21">
    <source>
        <dbReference type="PROSITE" id="PS51385"/>
    </source>
</evidence>
<evidence type="ECO:0000256" key="19">
    <source>
        <dbReference type="PIRNR" id="PIRNR017184"/>
    </source>
</evidence>
<dbReference type="Proteomes" id="UP000523139">
    <property type="component" value="Unassembled WGS sequence"/>
</dbReference>
<gene>
    <name evidence="17" type="primary">nnrD</name>
    <name evidence="18" type="synonym">nnrE</name>
    <name evidence="22" type="ORF">HGQ17_03580</name>
</gene>
<dbReference type="InterPro" id="IPR017953">
    <property type="entry name" value="Carbohydrate_kinase_pred_CS"/>
</dbReference>
<evidence type="ECO:0000256" key="9">
    <source>
        <dbReference type="ARBA" id="ARBA00022958"/>
    </source>
</evidence>
<feature type="binding site" evidence="17">
    <location>
        <position position="374"/>
    </location>
    <ligand>
        <name>(6S)-NADPHX</name>
        <dbReference type="ChEBI" id="CHEBI:64076"/>
    </ligand>
</feature>
<evidence type="ECO:0000313" key="23">
    <source>
        <dbReference type="Proteomes" id="UP000523139"/>
    </source>
</evidence>
<dbReference type="HAMAP" id="MF_01965">
    <property type="entry name" value="NADHX_dehydratase"/>
    <property type="match status" value="1"/>
</dbReference>
<dbReference type="InterPro" id="IPR004443">
    <property type="entry name" value="YjeF_N_dom"/>
</dbReference>
<feature type="binding site" evidence="18">
    <location>
        <position position="154"/>
    </location>
    <ligand>
        <name>(6S)-NADPHX</name>
        <dbReference type="ChEBI" id="CHEBI:64076"/>
    </ligand>
</feature>
<dbReference type="PROSITE" id="PS51383">
    <property type="entry name" value="YJEF_C_3"/>
    <property type="match status" value="1"/>
</dbReference>
<evidence type="ECO:0000256" key="5">
    <source>
        <dbReference type="ARBA" id="ARBA00022723"/>
    </source>
</evidence>
<keyword evidence="13" id="KW-0511">Multifunctional enzyme</keyword>
<dbReference type="InterPro" id="IPR000631">
    <property type="entry name" value="CARKD"/>
</dbReference>
<dbReference type="SUPFAM" id="SSF64153">
    <property type="entry name" value="YjeF N-terminal domain-like"/>
    <property type="match status" value="1"/>
</dbReference>
<comment type="similarity">
    <text evidence="3 19">In the N-terminal section; belongs to the NnrE/AIBP family.</text>
</comment>
<feature type="binding site" evidence="18">
    <location>
        <position position="67"/>
    </location>
    <ligand>
        <name>K(+)</name>
        <dbReference type="ChEBI" id="CHEBI:29103"/>
    </ligand>
</feature>
<comment type="cofactor">
    <cofactor evidence="18 19">
        <name>K(+)</name>
        <dbReference type="ChEBI" id="CHEBI:29103"/>
    </cofactor>
    <text evidence="18 19">Binds 1 potassium ion per subunit.</text>
</comment>
<feature type="binding site" evidence="17">
    <location>
        <position position="457"/>
    </location>
    <ligand>
        <name>(6S)-NADPHX</name>
        <dbReference type="ChEBI" id="CHEBI:64076"/>
    </ligand>
</feature>
<organism evidence="22 23">
    <name type="scientific">Nesterenkonia sedimenti</name>
    <dbReference type="NCBI Taxonomy" id="1463632"/>
    <lineage>
        <taxon>Bacteria</taxon>
        <taxon>Bacillati</taxon>
        <taxon>Actinomycetota</taxon>
        <taxon>Actinomycetes</taxon>
        <taxon>Micrococcales</taxon>
        <taxon>Micrococcaceae</taxon>
        <taxon>Nesterenkonia</taxon>
    </lineage>
</organism>
<comment type="caution">
    <text evidence="18">Lacks conserved residue(s) required for the propagation of feature annotation.</text>
</comment>
<keyword evidence="23" id="KW-1185">Reference proteome</keyword>
<dbReference type="Gene3D" id="3.40.1190.20">
    <property type="match status" value="1"/>
</dbReference>
<comment type="cofactor">
    <cofactor evidence="17">
        <name>Mg(2+)</name>
        <dbReference type="ChEBI" id="CHEBI:18420"/>
    </cofactor>
</comment>
<dbReference type="GO" id="GO:0046872">
    <property type="term" value="F:metal ion binding"/>
    <property type="evidence" value="ECO:0007669"/>
    <property type="project" value="UniProtKB-UniRule"/>
</dbReference>
<evidence type="ECO:0000313" key="22">
    <source>
        <dbReference type="EMBL" id="NLS09098.1"/>
    </source>
</evidence>
<dbReference type="EMBL" id="JABAHY010000002">
    <property type="protein sequence ID" value="NLS09098.1"/>
    <property type="molecule type" value="Genomic_DNA"/>
</dbReference>
<evidence type="ECO:0000256" key="12">
    <source>
        <dbReference type="ARBA" id="ARBA00023239"/>
    </source>
</evidence>
<feature type="binding site" evidence="17">
    <location>
        <position position="320"/>
    </location>
    <ligand>
        <name>(6S)-NADPHX</name>
        <dbReference type="ChEBI" id="CHEBI:64076"/>
    </ligand>
</feature>
<dbReference type="HAMAP" id="MF_01966">
    <property type="entry name" value="NADHX_epimerase"/>
    <property type="match status" value="1"/>
</dbReference>
<dbReference type="AlphaFoldDB" id="A0A7X8YCY6"/>
<dbReference type="GO" id="GO:0005524">
    <property type="term" value="F:ATP binding"/>
    <property type="evidence" value="ECO:0007669"/>
    <property type="project" value="UniProtKB-UniRule"/>
</dbReference>
<dbReference type="Pfam" id="PF03853">
    <property type="entry name" value="YjeF_N"/>
    <property type="match status" value="1"/>
</dbReference>
<feature type="binding site" evidence="18">
    <location>
        <begin position="66"/>
        <end position="70"/>
    </location>
    <ligand>
        <name>(6S)-NADPHX</name>
        <dbReference type="ChEBI" id="CHEBI:64076"/>
    </ligand>
</feature>
<feature type="domain" description="YjeF N-terminal" evidence="21">
    <location>
        <begin position="17"/>
        <end position="211"/>
    </location>
</feature>
<reference evidence="22 23" key="1">
    <citation type="submission" date="2020-04" db="EMBL/GenBank/DDBJ databases">
        <title>Nesterenkonia sp. nov., isolated from marine sediment.</title>
        <authorList>
            <person name="Zhang G."/>
        </authorList>
    </citation>
    <scope>NUCLEOTIDE SEQUENCE [LARGE SCALE GENOMIC DNA]</scope>
    <source>
        <strain evidence="22 23">MY13</strain>
    </source>
</reference>
<dbReference type="RefSeq" id="WP_168886598.1">
    <property type="nucleotide sequence ID" value="NZ_JABAHY010000002.1"/>
</dbReference>
<keyword evidence="9 18" id="KW-0630">Potassium</keyword>
<evidence type="ECO:0000256" key="16">
    <source>
        <dbReference type="ARBA" id="ARBA00049209"/>
    </source>
</evidence>
<comment type="similarity">
    <text evidence="4 19">In the C-terminal section; belongs to the NnrD/CARKD family.</text>
</comment>
<evidence type="ECO:0000256" key="17">
    <source>
        <dbReference type="HAMAP-Rule" id="MF_01965"/>
    </source>
</evidence>
<proteinExistence type="inferred from homology"/>
<dbReference type="EC" id="4.2.1.136" evidence="19"/>
<keyword evidence="6 17" id="KW-0547">Nucleotide-binding</keyword>
<evidence type="ECO:0000256" key="14">
    <source>
        <dbReference type="ARBA" id="ARBA00025153"/>
    </source>
</evidence>
<dbReference type="NCBIfam" id="TIGR00196">
    <property type="entry name" value="yjeF_cterm"/>
    <property type="match status" value="1"/>
</dbReference>
<evidence type="ECO:0000256" key="3">
    <source>
        <dbReference type="ARBA" id="ARBA00006001"/>
    </source>
</evidence>
<keyword evidence="11 18" id="KW-0413">Isomerase</keyword>
<comment type="similarity">
    <text evidence="18">Belongs to the NnrE/AIBP family.</text>
</comment>
<evidence type="ECO:0000256" key="1">
    <source>
        <dbReference type="ARBA" id="ARBA00000013"/>
    </source>
</evidence>